<feature type="transmembrane region" description="Helical" evidence="1">
    <location>
        <begin position="359"/>
        <end position="377"/>
    </location>
</feature>
<reference evidence="2" key="1">
    <citation type="submission" date="2023-07" db="EMBL/GenBank/DDBJ databases">
        <title>Mucosal microbiota of week-old chicken and adult hens.</title>
        <authorList>
            <person name="Volf J."/>
            <person name="Karasova D."/>
            <person name="Crhanova M."/>
            <person name="Faldynova M."/>
            <person name="Prikrylova H."/>
            <person name="Zeman M."/>
            <person name="Babak V."/>
            <person name="Rajova J."/>
            <person name="Rychlik I."/>
        </authorList>
    </citation>
    <scope>NUCLEOTIDE SEQUENCE</scope>
    <source>
        <strain evidence="2">ET902</strain>
    </source>
</reference>
<keyword evidence="1" id="KW-1133">Transmembrane helix</keyword>
<keyword evidence="1" id="KW-0472">Membrane</keyword>
<protein>
    <recommendedName>
        <fullName evidence="4">ABC transporter permease</fullName>
    </recommendedName>
</protein>
<dbReference type="RefSeq" id="WP_304385460.1">
    <property type="nucleotide sequence ID" value="NZ_JAUPBL010000052.1"/>
</dbReference>
<accession>A0ABT8YZM5</accession>
<keyword evidence="3" id="KW-1185">Reference proteome</keyword>
<dbReference type="Proteomes" id="UP001175147">
    <property type="component" value="Unassembled WGS sequence"/>
</dbReference>
<organism evidence="2 3">
    <name type="scientific">Brachyspira innocens</name>
    <dbReference type="NCBI Taxonomy" id="13264"/>
    <lineage>
        <taxon>Bacteria</taxon>
        <taxon>Pseudomonadati</taxon>
        <taxon>Spirochaetota</taxon>
        <taxon>Spirochaetia</taxon>
        <taxon>Brachyspirales</taxon>
        <taxon>Brachyspiraceae</taxon>
        <taxon>Brachyspira</taxon>
    </lineage>
</organism>
<comment type="caution">
    <text evidence="2">The sequence shown here is derived from an EMBL/GenBank/DDBJ whole genome shotgun (WGS) entry which is preliminary data.</text>
</comment>
<evidence type="ECO:0000313" key="2">
    <source>
        <dbReference type="EMBL" id="MDO7021343.1"/>
    </source>
</evidence>
<evidence type="ECO:0000313" key="3">
    <source>
        <dbReference type="Proteomes" id="UP001175147"/>
    </source>
</evidence>
<evidence type="ECO:0008006" key="4">
    <source>
        <dbReference type="Google" id="ProtNLM"/>
    </source>
</evidence>
<dbReference type="EMBL" id="JAUPBM010000183">
    <property type="protein sequence ID" value="MDO7021343.1"/>
    <property type="molecule type" value="Genomic_DNA"/>
</dbReference>
<sequence length="396" mass="45688">MHRYFIIFLFLVFNIVYAQENTNKTSEYTFIYEKENTFNISDTNSSNEVYIMIERRGLPLVNRLVRFTSLNPDVFDFEIPNDSNNNEEVLLKDLEDDDNEETNTSITNTSDIYIIPTDENGIAKTKLNLKDQGSGVVLMHILYVGSTGNTNISYEEYAYVNVVEDKTGSISSKLINGDIENLNAKSSIIMTVTLFPSLFLVSIALILISYFRHIYDEYRNAKSKIVMYTFFGFSSIKKNFRLMIFIILAELIIVGCFMFLDSYIFSVILIAFFIAGFLVKREKMYAIAFFILSCISMIYLYLETFTRHMSIEYILNNNIMQNPVFIFFLFFFITALSGGIYIPICLLVLYKIAFITNDLSLAIALISIFVSSILYIVKVKKNIPFLYSINLLKIKD</sequence>
<feature type="transmembrane region" description="Helical" evidence="1">
    <location>
        <begin position="284"/>
        <end position="302"/>
    </location>
</feature>
<feature type="transmembrane region" description="Helical" evidence="1">
    <location>
        <begin position="323"/>
        <end position="353"/>
    </location>
</feature>
<name>A0ABT8YZM5_9SPIR</name>
<proteinExistence type="predicted"/>
<gene>
    <name evidence="2" type="ORF">Q5M86_11230</name>
</gene>
<keyword evidence="1" id="KW-0812">Transmembrane</keyword>
<evidence type="ECO:0000256" key="1">
    <source>
        <dbReference type="SAM" id="Phobius"/>
    </source>
</evidence>
<feature type="transmembrane region" description="Helical" evidence="1">
    <location>
        <begin position="245"/>
        <end position="278"/>
    </location>
</feature>
<feature type="transmembrane region" description="Helical" evidence="1">
    <location>
        <begin position="188"/>
        <end position="211"/>
    </location>
</feature>